<dbReference type="AlphaFoldDB" id="A0A1J4MLL7"/>
<evidence type="ECO:0000313" key="3">
    <source>
        <dbReference type="Proteomes" id="UP000186804"/>
    </source>
</evidence>
<proteinExistence type="predicted"/>
<keyword evidence="1" id="KW-0812">Transmembrane</keyword>
<sequence length="140" mass="15953">MSGKEYYKNLVNNNKNDISNILSEEIDHKYDDEDNLDTDWTNSNNNGINPNYPDLHTSSLNILESTVSQLKNIGYGIQSEARLHLDMLGDMNNSMGSTGRRIKITQRVLNRLTEMASTTTLCLIAMVLFILLILQWVILF</sequence>
<keyword evidence="1" id="KW-0472">Membrane</keyword>
<dbReference type="VEuPathDB" id="CryptoDB:cand_004410"/>
<evidence type="ECO:0000256" key="1">
    <source>
        <dbReference type="SAM" id="Phobius"/>
    </source>
</evidence>
<dbReference type="GeneID" id="92364626"/>
<comment type="caution">
    <text evidence="2">The sequence shown here is derived from an EMBL/GenBank/DDBJ whole genome shotgun (WGS) entry which is preliminary data.</text>
</comment>
<dbReference type="Gene3D" id="1.20.5.110">
    <property type="match status" value="1"/>
</dbReference>
<feature type="transmembrane region" description="Helical" evidence="1">
    <location>
        <begin position="116"/>
        <end position="138"/>
    </location>
</feature>
<name>A0A1J4MLL7_9CRYT</name>
<evidence type="ECO:0000313" key="2">
    <source>
        <dbReference type="EMBL" id="OII75080.1"/>
    </source>
</evidence>
<dbReference type="EMBL" id="LRBS01000091">
    <property type="protein sequence ID" value="OII75080.1"/>
    <property type="molecule type" value="Genomic_DNA"/>
</dbReference>
<dbReference type="Proteomes" id="UP000186804">
    <property type="component" value="Unassembled WGS sequence"/>
</dbReference>
<keyword evidence="3" id="KW-1185">Reference proteome</keyword>
<dbReference type="OrthoDB" id="428895at2759"/>
<evidence type="ECO:0008006" key="4">
    <source>
        <dbReference type="Google" id="ProtNLM"/>
    </source>
</evidence>
<reference evidence="2 3" key="1">
    <citation type="submission" date="2016-10" db="EMBL/GenBank/DDBJ databases">
        <title>Reductive evolution of mitochondrial metabolism and differential evolution of invasion-related proteins in Cryptosporidium.</title>
        <authorList>
            <person name="Liu S."/>
            <person name="Roellig D.M."/>
            <person name="Guo Y."/>
            <person name="Li N."/>
            <person name="Frace M.A."/>
            <person name="Tang K."/>
            <person name="Zhang L."/>
            <person name="Feng Y."/>
            <person name="Xiao L."/>
        </authorList>
    </citation>
    <scope>NUCLEOTIDE SEQUENCE [LARGE SCALE GENOMIC DNA]</scope>
    <source>
        <strain evidence="2">30847</strain>
    </source>
</reference>
<organism evidence="2 3">
    <name type="scientific">Cryptosporidium andersoni</name>
    <dbReference type="NCBI Taxonomy" id="117008"/>
    <lineage>
        <taxon>Eukaryota</taxon>
        <taxon>Sar</taxon>
        <taxon>Alveolata</taxon>
        <taxon>Apicomplexa</taxon>
        <taxon>Conoidasida</taxon>
        <taxon>Coccidia</taxon>
        <taxon>Eucoccidiorida</taxon>
        <taxon>Eimeriorina</taxon>
        <taxon>Cryptosporidiidae</taxon>
        <taxon>Cryptosporidium</taxon>
    </lineage>
</organism>
<dbReference type="RefSeq" id="XP_067067350.1">
    <property type="nucleotide sequence ID" value="XM_067210684.1"/>
</dbReference>
<accession>A0A1J4MLL7</accession>
<dbReference type="SUPFAM" id="SSF58038">
    <property type="entry name" value="SNARE fusion complex"/>
    <property type="match status" value="1"/>
</dbReference>
<dbReference type="CDD" id="cd15841">
    <property type="entry name" value="SNARE_Qc"/>
    <property type="match status" value="1"/>
</dbReference>
<keyword evidence="1" id="KW-1133">Transmembrane helix</keyword>
<gene>
    <name evidence="2" type="ORF">cand_004410</name>
</gene>
<protein>
    <recommendedName>
        <fullName evidence="4">t-SNARE coiled-coil homology domain-containing protein</fullName>
    </recommendedName>
</protein>